<evidence type="ECO:0000256" key="1">
    <source>
        <dbReference type="SAM" id="MobiDB-lite"/>
    </source>
</evidence>
<evidence type="ECO:0000313" key="3">
    <source>
        <dbReference type="Proteomes" id="UP000241394"/>
    </source>
</evidence>
<accession>A0A2R6RE26</accession>
<organism evidence="2 3">
    <name type="scientific">Actinidia chinensis var. chinensis</name>
    <name type="common">Chinese soft-hair kiwi</name>
    <dbReference type="NCBI Taxonomy" id="1590841"/>
    <lineage>
        <taxon>Eukaryota</taxon>
        <taxon>Viridiplantae</taxon>
        <taxon>Streptophyta</taxon>
        <taxon>Embryophyta</taxon>
        <taxon>Tracheophyta</taxon>
        <taxon>Spermatophyta</taxon>
        <taxon>Magnoliopsida</taxon>
        <taxon>eudicotyledons</taxon>
        <taxon>Gunneridae</taxon>
        <taxon>Pentapetalae</taxon>
        <taxon>asterids</taxon>
        <taxon>Ericales</taxon>
        <taxon>Actinidiaceae</taxon>
        <taxon>Actinidia</taxon>
    </lineage>
</organism>
<dbReference type="Proteomes" id="UP000241394">
    <property type="component" value="Chromosome LG7"/>
</dbReference>
<protein>
    <submittedName>
        <fullName evidence="2">Uncharacterized protein</fullName>
    </submittedName>
</protein>
<dbReference type="PANTHER" id="PTHR33385">
    <property type="entry name" value="PROTEIN XRI1"/>
    <property type="match status" value="1"/>
</dbReference>
<dbReference type="STRING" id="1590841.A0A2R6RE26"/>
<dbReference type="OMA" id="LWHQPVE"/>
<dbReference type="Gramene" id="PSS26824">
    <property type="protein sequence ID" value="PSS26824"/>
    <property type="gene ID" value="CEY00_Acc08119"/>
</dbReference>
<reference evidence="3" key="2">
    <citation type="journal article" date="2018" name="BMC Genomics">
        <title>A manually annotated Actinidia chinensis var. chinensis (kiwifruit) genome highlights the challenges associated with draft genomes and gene prediction in plants.</title>
        <authorList>
            <person name="Pilkington S.M."/>
            <person name="Crowhurst R."/>
            <person name="Hilario E."/>
            <person name="Nardozza S."/>
            <person name="Fraser L."/>
            <person name="Peng Y."/>
            <person name="Gunaseelan K."/>
            <person name="Simpson R."/>
            <person name="Tahir J."/>
            <person name="Deroles S.C."/>
            <person name="Templeton K."/>
            <person name="Luo Z."/>
            <person name="Davy M."/>
            <person name="Cheng C."/>
            <person name="McNeilage M."/>
            <person name="Scaglione D."/>
            <person name="Liu Y."/>
            <person name="Zhang Q."/>
            <person name="Datson P."/>
            <person name="De Silva N."/>
            <person name="Gardiner S.E."/>
            <person name="Bassett H."/>
            <person name="Chagne D."/>
            <person name="McCallum J."/>
            <person name="Dzierzon H."/>
            <person name="Deng C."/>
            <person name="Wang Y.Y."/>
            <person name="Barron L."/>
            <person name="Manako K."/>
            <person name="Bowen J."/>
            <person name="Foster T.M."/>
            <person name="Erridge Z.A."/>
            <person name="Tiffin H."/>
            <person name="Waite C.N."/>
            <person name="Davies K.M."/>
            <person name="Grierson E.P."/>
            <person name="Laing W.A."/>
            <person name="Kirk R."/>
            <person name="Chen X."/>
            <person name="Wood M."/>
            <person name="Montefiori M."/>
            <person name="Brummell D.A."/>
            <person name="Schwinn K.E."/>
            <person name="Catanach A."/>
            <person name="Fullerton C."/>
            <person name="Li D."/>
            <person name="Meiyalaghan S."/>
            <person name="Nieuwenhuizen N."/>
            <person name="Read N."/>
            <person name="Prakash R."/>
            <person name="Hunter D."/>
            <person name="Zhang H."/>
            <person name="McKenzie M."/>
            <person name="Knabel M."/>
            <person name="Harris A."/>
            <person name="Allan A.C."/>
            <person name="Gleave A."/>
            <person name="Chen A."/>
            <person name="Janssen B.J."/>
            <person name="Plunkett B."/>
            <person name="Ampomah-Dwamena C."/>
            <person name="Voogd C."/>
            <person name="Leif D."/>
            <person name="Lafferty D."/>
            <person name="Souleyre E.J.F."/>
            <person name="Varkonyi-Gasic E."/>
            <person name="Gambi F."/>
            <person name="Hanley J."/>
            <person name="Yao J.L."/>
            <person name="Cheung J."/>
            <person name="David K.M."/>
            <person name="Warren B."/>
            <person name="Marsh K."/>
            <person name="Snowden K.C."/>
            <person name="Lin-Wang K."/>
            <person name="Brian L."/>
            <person name="Martinez-Sanchez M."/>
            <person name="Wang M."/>
            <person name="Ileperuma N."/>
            <person name="Macnee N."/>
            <person name="Campin R."/>
            <person name="McAtee P."/>
            <person name="Drummond R.S.M."/>
            <person name="Espley R.V."/>
            <person name="Ireland H.S."/>
            <person name="Wu R."/>
            <person name="Atkinson R.G."/>
            <person name="Karunairetnam S."/>
            <person name="Bulley S."/>
            <person name="Chunkath S."/>
            <person name="Hanley Z."/>
            <person name="Storey R."/>
            <person name="Thrimawithana A.H."/>
            <person name="Thomson S."/>
            <person name="David C."/>
            <person name="Testolin R."/>
            <person name="Huang H."/>
            <person name="Hellens R.P."/>
            <person name="Schaffer R.J."/>
        </authorList>
    </citation>
    <scope>NUCLEOTIDE SEQUENCE [LARGE SCALE GENOMIC DNA]</scope>
    <source>
        <strain evidence="3">cv. Red5</strain>
    </source>
</reference>
<dbReference type="InterPro" id="IPR039933">
    <property type="entry name" value="XRI1"/>
</dbReference>
<evidence type="ECO:0000313" key="2">
    <source>
        <dbReference type="EMBL" id="PSS26824.1"/>
    </source>
</evidence>
<proteinExistence type="predicted"/>
<sequence>MSITTHQEPERMGDLHAIAYSSNLHSSSLGWDFHNLGVFNADLSHSTFMESSTPPFVSSCDSDFSTGYLQDALYEFSDRSKRRRLLLFSDDPFKEANEAFKSYWDSNQTENCSENFSFMNALNGVSGESMNRSLSRISEEGSIFTEMQTTEEEISASEALDSASSSHKHYSNSIPYKQAISPGGNDEKRKKRVGVKKRVVYPFAMVKPGGVEGDMTLKDINQRILMPPTRPVKHPVGDYACRPLVVSPDGPGLSGKAVVAFTRIHTQGRGTITIIRTKG</sequence>
<comment type="caution">
    <text evidence="2">The sequence shown here is derived from an EMBL/GenBank/DDBJ whole genome shotgun (WGS) entry which is preliminary data.</text>
</comment>
<dbReference type="GO" id="GO:0007140">
    <property type="term" value="P:male meiotic nuclear division"/>
    <property type="evidence" value="ECO:0007669"/>
    <property type="project" value="InterPro"/>
</dbReference>
<dbReference type="OrthoDB" id="691244at2759"/>
<dbReference type="InParanoid" id="A0A2R6RE26"/>
<dbReference type="PANTHER" id="PTHR33385:SF18">
    <property type="entry name" value="XRI1-LIKE PROTEIN"/>
    <property type="match status" value="1"/>
</dbReference>
<dbReference type="FunCoup" id="A0A2R6RE26">
    <property type="interactions" value="168"/>
</dbReference>
<keyword evidence="3" id="KW-1185">Reference proteome</keyword>
<name>A0A2R6RE26_ACTCC</name>
<dbReference type="GO" id="GO:0007143">
    <property type="term" value="P:female meiotic nuclear division"/>
    <property type="evidence" value="ECO:0007669"/>
    <property type="project" value="InterPro"/>
</dbReference>
<gene>
    <name evidence="2" type="ORF">CEY00_Acc08119</name>
</gene>
<dbReference type="AlphaFoldDB" id="A0A2R6RE26"/>
<feature type="region of interest" description="Disordered" evidence="1">
    <location>
        <begin position="167"/>
        <end position="191"/>
    </location>
</feature>
<dbReference type="EMBL" id="NKQK01000007">
    <property type="protein sequence ID" value="PSS26824.1"/>
    <property type="molecule type" value="Genomic_DNA"/>
</dbReference>
<reference evidence="2 3" key="1">
    <citation type="submission" date="2017-07" db="EMBL/GenBank/DDBJ databases">
        <title>An improved, manually edited Actinidia chinensis var. chinensis (kiwifruit) genome highlights the challenges associated with draft genomes and gene prediction in plants.</title>
        <authorList>
            <person name="Pilkington S."/>
            <person name="Crowhurst R."/>
            <person name="Hilario E."/>
            <person name="Nardozza S."/>
            <person name="Fraser L."/>
            <person name="Peng Y."/>
            <person name="Gunaseelan K."/>
            <person name="Simpson R."/>
            <person name="Tahir J."/>
            <person name="Deroles S."/>
            <person name="Templeton K."/>
            <person name="Luo Z."/>
            <person name="Davy M."/>
            <person name="Cheng C."/>
            <person name="Mcneilage M."/>
            <person name="Scaglione D."/>
            <person name="Liu Y."/>
            <person name="Zhang Q."/>
            <person name="Datson P."/>
            <person name="De Silva N."/>
            <person name="Gardiner S."/>
            <person name="Bassett H."/>
            <person name="Chagne D."/>
            <person name="Mccallum J."/>
            <person name="Dzierzon H."/>
            <person name="Deng C."/>
            <person name="Wang Y.-Y."/>
            <person name="Barron N."/>
            <person name="Manako K."/>
            <person name="Bowen J."/>
            <person name="Foster T."/>
            <person name="Erridge Z."/>
            <person name="Tiffin H."/>
            <person name="Waite C."/>
            <person name="Davies K."/>
            <person name="Grierson E."/>
            <person name="Laing W."/>
            <person name="Kirk R."/>
            <person name="Chen X."/>
            <person name="Wood M."/>
            <person name="Montefiori M."/>
            <person name="Brummell D."/>
            <person name="Schwinn K."/>
            <person name="Catanach A."/>
            <person name="Fullerton C."/>
            <person name="Li D."/>
            <person name="Meiyalaghan S."/>
            <person name="Nieuwenhuizen N."/>
            <person name="Read N."/>
            <person name="Prakash R."/>
            <person name="Hunter D."/>
            <person name="Zhang H."/>
            <person name="Mckenzie M."/>
            <person name="Knabel M."/>
            <person name="Harris A."/>
            <person name="Allan A."/>
            <person name="Chen A."/>
            <person name="Janssen B."/>
            <person name="Plunkett B."/>
            <person name="Dwamena C."/>
            <person name="Voogd C."/>
            <person name="Leif D."/>
            <person name="Lafferty D."/>
            <person name="Souleyre E."/>
            <person name="Varkonyi-Gasic E."/>
            <person name="Gambi F."/>
            <person name="Hanley J."/>
            <person name="Yao J.-L."/>
            <person name="Cheung J."/>
            <person name="David K."/>
            <person name="Warren B."/>
            <person name="Marsh K."/>
            <person name="Snowden K."/>
            <person name="Lin-Wang K."/>
            <person name="Brian L."/>
            <person name="Martinez-Sanchez M."/>
            <person name="Wang M."/>
            <person name="Ileperuma N."/>
            <person name="Macnee N."/>
            <person name="Campin R."/>
            <person name="Mcatee P."/>
            <person name="Drummond R."/>
            <person name="Espley R."/>
            <person name="Ireland H."/>
            <person name="Wu R."/>
            <person name="Atkinson R."/>
            <person name="Karunairetnam S."/>
            <person name="Bulley S."/>
            <person name="Chunkath S."/>
            <person name="Hanley Z."/>
            <person name="Storey R."/>
            <person name="Thrimawithana A."/>
            <person name="Thomson S."/>
            <person name="David C."/>
            <person name="Testolin R."/>
        </authorList>
    </citation>
    <scope>NUCLEOTIDE SEQUENCE [LARGE SCALE GENOMIC DNA]</scope>
    <source>
        <strain evidence="3">cv. Red5</strain>
        <tissue evidence="2">Young leaf</tissue>
    </source>
</reference>